<keyword evidence="2 11" id="KW-0723">Serine/threonine-protein kinase</keyword>
<keyword evidence="8" id="KW-0812">Transmembrane</keyword>
<dbReference type="PROSITE" id="PS00108">
    <property type="entry name" value="PROTEIN_KINASE_ST"/>
    <property type="match status" value="1"/>
</dbReference>
<dbReference type="InterPro" id="IPR013229">
    <property type="entry name" value="PEGA"/>
</dbReference>
<dbReference type="InParanoid" id="H1XQX9"/>
<dbReference type="PANTHER" id="PTHR43289:SF6">
    <property type="entry name" value="SERINE_THREONINE-PROTEIN KINASE NEKL-3"/>
    <property type="match status" value="1"/>
</dbReference>
<dbReference type="GO" id="GO:0005524">
    <property type="term" value="F:ATP binding"/>
    <property type="evidence" value="ECO:0007669"/>
    <property type="project" value="UniProtKB-KW"/>
</dbReference>
<proteinExistence type="predicted"/>
<dbReference type="PANTHER" id="PTHR43289">
    <property type="entry name" value="MITOGEN-ACTIVATED PROTEIN KINASE KINASE KINASE 20-RELATED"/>
    <property type="match status" value="1"/>
</dbReference>
<dbReference type="InterPro" id="IPR000719">
    <property type="entry name" value="Prot_kinase_dom"/>
</dbReference>
<dbReference type="KEGG" id="caby:Cabys_3237"/>
<reference evidence="10 13" key="2">
    <citation type="submission" date="2016-11" db="EMBL/GenBank/DDBJ databases">
        <title>Genomic analysis of Caldithrix abyssi and proposal of a novel bacterial phylum Caldithrichaeota.</title>
        <authorList>
            <person name="Kublanov I."/>
            <person name="Sigalova O."/>
            <person name="Gavrilov S."/>
            <person name="Lebedinsky A."/>
            <person name="Ivanova N."/>
            <person name="Daum C."/>
            <person name="Reddy T."/>
            <person name="Klenk H.P."/>
            <person name="Goker M."/>
            <person name="Reva O."/>
            <person name="Miroshnichenko M."/>
            <person name="Kyprides N."/>
            <person name="Woyke T."/>
            <person name="Gelfand M."/>
        </authorList>
    </citation>
    <scope>NUCLEOTIDE SEQUENCE [LARGE SCALE GENOMIC DNA]</scope>
    <source>
        <strain evidence="10 13">LF13</strain>
    </source>
</reference>
<dbReference type="STRING" id="880073.Cabys_3237"/>
<dbReference type="PaxDb" id="880073-Calab_0428"/>
<organism evidence="11 12">
    <name type="scientific">Caldithrix abyssi DSM 13497</name>
    <dbReference type="NCBI Taxonomy" id="880073"/>
    <lineage>
        <taxon>Bacteria</taxon>
        <taxon>Pseudomonadati</taxon>
        <taxon>Calditrichota</taxon>
        <taxon>Calditrichia</taxon>
        <taxon>Calditrichales</taxon>
        <taxon>Calditrichaceae</taxon>
        <taxon>Caldithrix</taxon>
    </lineage>
</organism>
<reference evidence="11 12" key="1">
    <citation type="submission" date="2011-09" db="EMBL/GenBank/DDBJ databases">
        <title>The permanent draft genome of Caldithrix abyssi DSM 13497.</title>
        <authorList>
            <consortium name="US DOE Joint Genome Institute (JGI-PGF)"/>
            <person name="Lucas S."/>
            <person name="Han J."/>
            <person name="Lapidus A."/>
            <person name="Bruce D."/>
            <person name="Goodwin L."/>
            <person name="Pitluck S."/>
            <person name="Peters L."/>
            <person name="Kyrpides N."/>
            <person name="Mavromatis K."/>
            <person name="Ivanova N."/>
            <person name="Mikhailova N."/>
            <person name="Chertkov O."/>
            <person name="Detter J.C."/>
            <person name="Tapia R."/>
            <person name="Han C."/>
            <person name="Land M."/>
            <person name="Hauser L."/>
            <person name="Markowitz V."/>
            <person name="Cheng J.-F."/>
            <person name="Hugenholtz P."/>
            <person name="Woyke T."/>
            <person name="Wu D."/>
            <person name="Spring S."/>
            <person name="Brambilla E."/>
            <person name="Klenk H.-P."/>
            <person name="Eisen J.A."/>
        </authorList>
    </citation>
    <scope>NUCLEOTIDE SEQUENCE [LARGE SCALE GENOMIC DNA]</scope>
    <source>
        <strain evidence="11 12">DSM 13497</strain>
    </source>
</reference>
<accession>H1XQX9</accession>
<dbReference type="EMBL" id="CM001402">
    <property type="protein sequence ID" value="EHO40073.1"/>
    <property type="molecule type" value="Genomic_DNA"/>
</dbReference>
<dbReference type="GO" id="GO:0004674">
    <property type="term" value="F:protein serine/threonine kinase activity"/>
    <property type="evidence" value="ECO:0007669"/>
    <property type="project" value="UniProtKB-KW"/>
</dbReference>
<feature type="transmembrane region" description="Helical" evidence="8">
    <location>
        <begin position="359"/>
        <end position="377"/>
    </location>
</feature>
<evidence type="ECO:0000256" key="1">
    <source>
        <dbReference type="ARBA" id="ARBA00012513"/>
    </source>
</evidence>
<feature type="region of interest" description="Disordered" evidence="7">
    <location>
        <begin position="317"/>
        <end position="342"/>
    </location>
</feature>
<dbReference type="RefSeq" id="WP_006926990.1">
    <property type="nucleotide sequence ID" value="NZ_CM001402.1"/>
</dbReference>
<dbReference type="SUPFAM" id="SSF56112">
    <property type="entry name" value="Protein kinase-like (PK-like)"/>
    <property type="match status" value="1"/>
</dbReference>
<evidence type="ECO:0000256" key="5">
    <source>
        <dbReference type="ARBA" id="ARBA00022777"/>
    </source>
</evidence>
<dbReference type="Proteomes" id="UP000004671">
    <property type="component" value="Chromosome"/>
</dbReference>
<dbReference type="FunFam" id="1.10.510.10:FF:000021">
    <property type="entry name" value="Serine/threonine protein kinase"/>
    <property type="match status" value="1"/>
</dbReference>
<dbReference type="PROSITE" id="PS50011">
    <property type="entry name" value="PROTEIN_KINASE_DOM"/>
    <property type="match status" value="1"/>
</dbReference>
<dbReference type="CDD" id="cd14014">
    <property type="entry name" value="STKc_PknB_like"/>
    <property type="match status" value="1"/>
</dbReference>
<name>H1XQX9_CALAY</name>
<dbReference type="EC" id="2.7.11.1" evidence="1"/>
<evidence type="ECO:0000313" key="11">
    <source>
        <dbReference type="EMBL" id="EHO40073.1"/>
    </source>
</evidence>
<dbReference type="SMART" id="SM00220">
    <property type="entry name" value="S_TKc"/>
    <property type="match status" value="1"/>
</dbReference>
<dbReference type="Gene3D" id="3.30.200.20">
    <property type="entry name" value="Phosphorylase Kinase, domain 1"/>
    <property type="match status" value="1"/>
</dbReference>
<dbReference type="InterPro" id="IPR011009">
    <property type="entry name" value="Kinase-like_dom_sf"/>
</dbReference>
<dbReference type="eggNOG" id="COG0515">
    <property type="taxonomic scope" value="Bacteria"/>
</dbReference>
<evidence type="ECO:0000313" key="13">
    <source>
        <dbReference type="Proteomes" id="UP000183868"/>
    </source>
</evidence>
<evidence type="ECO:0000256" key="7">
    <source>
        <dbReference type="SAM" id="MobiDB-lite"/>
    </source>
</evidence>
<evidence type="ECO:0000313" key="10">
    <source>
        <dbReference type="EMBL" id="APF19985.1"/>
    </source>
</evidence>
<keyword evidence="8" id="KW-1133">Transmembrane helix</keyword>
<keyword evidence="6" id="KW-0067">ATP-binding</keyword>
<dbReference type="Pfam" id="PF08308">
    <property type="entry name" value="PEGA"/>
    <property type="match status" value="2"/>
</dbReference>
<dbReference type="InterPro" id="IPR008271">
    <property type="entry name" value="Ser/Thr_kinase_AS"/>
</dbReference>
<keyword evidence="5 11" id="KW-0418">Kinase</keyword>
<dbReference type="HOGENOM" id="CLU_020300_0_0_0"/>
<evidence type="ECO:0000313" key="12">
    <source>
        <dbReference type="Proteomes" id="UP000004671"/>
    </source>
</evidence>
<evidence type="ECO:0000256" key="4">
    <source>
        <dbReference type="ARBA" id="ARBA00022741"/>
    </source>
</evidence>
<protein>
    <recommendedName>
        <fullName evidence="1">non-specific serine/threonine protein kinase</fullName>
        <ecNumber evidence="1">2.7.11.1</ecNumber>
    </recommendedName>
</protein>
<keyword evidence="8" id="KW-0472">Membrane</keyword>
<dbReference type="Proteomes" id="UP000183868">
    <property type="component" value="Chromosome"/>
</dbReference>
<evidence type="ECO:0000256" key="2">
    <source>
        <dbReference type="ARBA" id="ARBA00022527"/>
    </source>
</evidence>
<dbReference type="AlphaFoldDB" id="H1XQX9"/>
<dbReference type="EMBL" id="CP018099">
    <property type="protein sequence ID" value="APF19985.1"/>
    <property type="molecule type" value="Genomic_DNA"/>
</dbReference>
<gene>
    <name evidence="10" type="ORF">Cabys_3237</name>
    <name evidence="11" type="ORF">Calab_0428</name>
</gene>
<dbReference type="OrthoDB" id="9813021at2"/>
<keyword evidence="12" id="KW-1185">Reference proteome</keyword>
<evidence type="ECO:0000256" key="6">
    <source>
        <dbReference type="ARBA" id="ARBA00022840"/>
    </source>
</evidence>
<dbReference type="Pfam" id="PF00069">
    <property type="entry name" value="Pkinase"/>
    <property type="match status" value="1"/>
</dbReference>
<dbReference type="Gene3D" id="1.10.510.10">
    <property type="entry name" value="Transferase(Phosphotransferase) domain 1"/>
    <property type="match status" value="1"/>
</dbReference>
<keyword evidence="4" id="KW-0547">Nucleotide-binding</keyword>
<evidence type="ECO:0000259" key="9">
    <source>
        <dbReference type="PROSITE" id="PS50011"/>
    </source>
</evidence>
<evidence type="ECO:0000256" key="8">
    <source>
        <dbReference type="SAM" id="Phobius"/>
    </source>
</evidence>
<sequence>MNSQQFIGKVFGHFRILEPAGQGGMGLVFKALNTHLDKIVALKMIAPGLSLNEKLLNRFKTEARALARLENPHIVRISDLLEANGQWFIVMEYIEGDTLRDRLKGKRPLPLKEVIEISEQILSALQHAHSAGIVHRDIKPSNILLTQDNLVKVTDFGLAKIQENSLIHTHISAVGGTLYYMSPEQVRSLKETDHRTDIYSLGITIYQMATGTVPFDPAQTDFDIRETIVRKPLPRPSTFNPYLPPEFDAFIMKAIEKNPDDRFQSAVEMAQRLAELKEKLKDKLENGRPAGSEIDDEINFDRYAFDIKDDFSDVSLAPEIPVEKTPPPVSPEEDDEEAKDLSEMSQLTRMTELVKSKRLWLISLLPILIILFIIYLISLPPPSGSVSTQSAVTMLSLHSRPPGARVYMNGEPIGQTPIDSLTIQKGSIALRIEKAGFVSYDSTLMVKGGQHLALDIALLRKAAVKEDAKLAQTKPLAPVPQSKPVSETRVTFNSTPSKADVYLDNRHIGQTPLSYVLKSGQTLNLRVRKAGFKELTRQITVPERQNWNLNLRLEPQEALVTIQSRQWPFEVQIDNRKPQKIDRHSGALRIAPGQRRLIFIKPNFENVEKNLQLQPGEKRTIEVAFTPLYGTLEIHVLPWGNIYIDDQLLKEETNIKHKIRLTAGRHLLRIENPAFSTIEKTVVIEPEKTIRLSYDFNRKIETRVLAFDVNKQPLFVQIVVDGRLTDKYTPAAIRLSPGFHRISVSKQGYKLVDGPAEVMIVPEEKKTLKFTLEKE</sequence>
<keyword evidence="3" id="KW-0808">Transferase</keyword>
<feature type="domain" description="Protein kinase" evidence="9">
    <location>
        <begin position="14"/>
        <end position="274"/>
    </location>
</feature>
<evidence type="ECO:0000256" key="3">
    <source>
        <dbReference type="ARBA" id="ARBA00022679"/>
    </source>
</evidence>